<evidence type="ECO:0000313" key="3">
    <source>
        <dbReference type="Proteomes" id="UP000807769"/>
    </source>
</evidence>
<keyword evidence="3" id="KW-1185">Reference proteome</keyword>
<sequence length="370" mass="42514">MPQFTRRVFKVWLLPTSLASYSPVMEPAISFRFSDLPLEIALLILKYAARPTFSQREKYADKNPYATALSLCLVSRLVRRTILPEFLHTISLHRCDSMRMFATTLLIQEVYAIEKSDLFFDYTSAVQRMWISHNDLVEQRCRDSESKLYLNLLVPVLLAAPALAIDWYNLKLVVQIVEDVRTSCADLDADRRHALFPGKTQSLTIMGHCINWDIFKHVRKGSVFLASIPHLTYLANIGTEGDIFRDFSMGLVSPEHPLRAWMRDIPWACMKSLETFSVVYPHLDAPYDILTYIDDTVGLDLHVERLTVSASLFRQDPASFPWVTPPFPVTRPGEKSTPSNGVSFEVTQDRANFWQFFYMWDKVWACGLAD</sequence>
<dbReference type="AlphaFoldDB" id="A0A9P7EDG1"/>
<organism evidence="2 3">
    <name type="scientific">Suillus subaureus</name>
    <dbReference type="NCBI Taxonomy" id="48587"/>
    <lineage>
        <taxon>Eukaryota</taxon>
        <taxon>Fungi</taxon>
        <taxon>Dikarya</taxon>
        <taxon>Basidiomycota</taxon>
        <taxon>Agaricomycotina</taxon>
        <taxon>Agaricomycetes</taxon>
        <taxon>Agaricomycetidae</taxon>
        <taxon>Boletales</taxon>
        <taxon>Suillineae</taxon>
        <taxon>Suillaceae</taxon>
        <taxon>Suillus</taxon>
    </lineage>
</organism>
<dbReference type="EMBL" id="JABBWG010000012">
    <property type="protein sequence ID" value="KAG1818144.1"/>
    <property type="molecule type" value="Genomic_DNA"/>
</dbReference>
<proteinExistence type="predicted"/>
<protein>
    <recommendedName>
        <fullName evidence="4">F-box domain-containing protein</fullName>
    </recommendedName>
</protein>
<evidence type="ECO:0008006" key="4">
    <source>
        <dbReference type="Google" id="ProtNLM"/>
    </source>
</evidence>
<dbReference type="Proteomes" id="UP000807769">
    <property type="component" value="Unassembled WGS sequence"/>
</dbReference>
<reference evidence="2" key="1">
    <citation type="journal article" date="2020" name="New Phytol.">
        <title>Comparative genomics reveals dynamic genome evolution in host specialist ectomycorrhizal fungi.</title>
        <authorList>
            <person name="Lofgren L.A."/>
            <person name="Nguyen N.H."/>
            <person name="Vilgalys R."/>
            <person name="Ruytinx J."/>
            <person name="Liao H.L."/>
            <person name="Branco S."/>
            <person name="Kuo A."/>
            <person name="LaButti K."/>
            <person name="Lipzen A."/>
            <person name="Andreopoulos W."/>
            <person name="Pangilinan J."/>
            <person name="Riley R."/>
            <person name="Hundley H."/>
            <person name="Na H."/>
            <person name="Barry K."/>
            <person name="Grigoriev I.V."/>
            <person name="Stajich J.E."/>
            <person name="Kennedy P.G."/>
        </authorList>
    </citation>
    <scope>NUCLEOTIDE SEQUENCE</scope>
    <source>
        <strain evidence="2">MN1</strain>
    </source>
</reference>
<accession>A0A9P7EDG1</accession>
<gene>
    <name evidence="2" type="ORF">BJ212DRAFT_126215</name>
</gene>
<dbReference type="RefSeq" id="XP_041194204.1">
    <property type="nucleotide sequence ID" value="XM_041330241.1"/>
</dbReference>
<keyword evidence="1" id="KW-0732">Signal</keyword>
<evidence type="ECO:0000256" key="1">
    <source>
        <dbReference type="SAM" id="SignalP"/>
    </source>
</evidence>
<name>A0A9P7EDG1_9AGAM</name>
<dbReference type="GeneID" id="64624258"/>
<comment type="caution">
    <text evidence="2">The sequence shown here is derived from an EMBL/GenBank/DDBJ whole genome shotgun (WGS) entry which is preliminary data.</text>
</comment>
<feature type="chain" id="PRO_5040200035" description="F-box domain-containing protein" evidence="1">
    <location>
        <begin position="20"/>
        <end position="370"/>
    </location>
</feature>
<feature type="signal peptide" evidence="1">
    <location>
        <begin position="1"/>
        <end position="19"/>
    </location>
</feature>
<dbReference type="OrthoDB" id="2641602at2759"/>
<evidence type="ECO:0000313" key="2">
    <source>
        <dbReference type="EMBL" id="KAG1818144.1"/>
    </source>
</evidence>